<keyword evidence="5" id="KW-0378">Hydrolase</keyword>
<organism evidence="9 10">
    <name type="scientific">Panagrellus redivivus</name>
    <name type="common">Microworm</name>
    <dbReference type="NCBI Taxonomy" id="6233"/>
    <lineage>
        <taxon>Eukaryota</taxon>
        <taxon>Metazoa</taxon>
        <taxon>Ecdysozoa</taxon>
        <taxon>Nematoda</taxon>
        <taxon>Chromadorea</taxon>
        <taxon>Rhabditida</taxon>
        <taxon>Tylenchina</taxon>
        <taxon>Panagrolaimomorpha</taxon>
        <taxon>Panagrolaimoidea</taxon>
        <taxon>Panagrolaimidae</taxon>
        <taxon>Panagrellus</taxon>
    </lineage>
</organism>
<dbReference type="GO" id="GO:0003993">
    <property type="term" value="F:acid phosphatase activity"/>
    <property type="evidence" value="ECO:0007669"/>
    <property type="project" value="UniProtKB-EC"/>
</dbReference>
<dbReference type="Proteomes" id="UP000492821">
    <property type="component" value="Unassembled WGS sequence"/>
</dbReference>
<keyword evidence="6" id="KW-1015">Disulfide bond</keyword>
<dbReference type="SUPFAM" id="SSF53254">
    <property type="entry name" value="Phosphoglycerate mutase-like"/>
    <property type="match status" value="1"/>
</dbReference>
<evidence type="ECO:0000256" key="6">
    <source>
        <dbReference type="ARBA" id="ARBA00023157"/>
    </source>
</evidence>
<dbReference type="PROSITE" id="PS00616">
    <property type="entry name" value="HIS_ACID_PHOSPHAT_1"/>
    <property type="match status" value="1"/>
</dbReference>
<dbReference type="PANTHER" id="PTHR11567:SF211">
    <property type="entry name" value="PROSTATIC ACID PHOSPHATASE"/>
    <property type="match status" value="1"/>
</dbReference>
<dbReference type="WBParaSite" id="Pan_g1186.t1">
    <property type="protein sequence ID" value="Pan_g1186.t1"/>
    <property type="gene ID" value="Pan_g1186"/>
</dbReference>
<dbReference type="PANTHER" id="PTHR11567">
    <property type="entry name" value="ACID PHOSPHATASE-RELATED"/>
    <property type="match status" value="1"/>
</dbReference>
<comment type="similarity">
    <text evidence="2">Belongs to the histidine acid phosphatase family.</text>
</comment>
<evidence type="ECO:0000256" key="8">
    <source>
        <dbReference type="SAM" id="SignalP"/>
    </source>
</evidence>
<reference evidence="10" key="2">
    <citation type="submission" date="2020-10" db="UniProtKB">
        <authorList>
            <consortium name="WormBaseParasite"/>
        </authorList>
    </citation>
    <scope>IDENTIFICATION</scope>
</reference>
<keyword evidence="7" id="KW-0325">Glycoprotein</keyword>
<keyword evidence="9" id="KW-1185">Reference proteome</keyword>
<dbReference type="InterPro" id="IPR050645">
    <property type="entry name" value="Histidine_acid_phosphatase"/>
</dbReference>
<dbReference type="AlphaFoldDB" id="A0A7E4UR76"/>
<feature type="signal peptide" evidence="8">
    <location>
        <begin position="1"/>
        <end position="18"/>
    </location>
</feature>
<evidence type="ECO:0000256" key="3">
    <source>
        <dbReference type="ARBA" id="ARBA00012646"/>
    </source>
</evidence>
<evidence type="ECO:0000256" key="2">
    <source>
        <dbReference type="ARBA" id="ARBA00005375"/>
    </source>
</evidence>
<sequence length="418" mass="47546">MALSKLIALASFATVVFAIPIHHKASTDELLFVQAVWRHGDRSPCETFKTDKYQEDFWPQGWGELSALGMAQHVDLGQTLRKRYIDELKFLKPEYDSHEIYVRSTDFNRTLISAMSNLIGMYPEGASIQAPTIPEWPRSASGKFWVPIPVHTLKDDIDHTLNPDHDCPRQADLWKKVKRSPEYKQLQHDEADFLSYLSKHTGMNVTPAYVENIADIIFIEKTNNLTLPDWVNAAWNKTVTVAERVVQINDIVEGYINGLGLSPINGTNMAIEIPKLRGGELLWSIIGHMQQKWACHQDPNSADCSYFNRLKYYAYSGHDTSIAALFGTLGFSRTNYNEDGYPHYSSCVTVELWRNAKTGKPYVKFLYLPLVKGRYHTEIEDITKDITGGPITDIDSLAKRSQIYKPVPNAMELCKTRL</sequence>
<dbReference type="InterPro" id="IPR000560">
    <property type="entry name" value="His_Pase_clade-2"/>
</dbReference>
<dbReference type="InterPro" id="IPR033379">
    <property type="entry name" value="Acid_Pase_AS"/>
</dbReference>
<proteinExistence type="inferred from homology"/>
<dbReference type="CDD" id="cd07061">
    <property type="entry name" value="HP_HAP_like"/>
    <property type="match status" value="1"/>
</dbReference>
<dbReference type="InterPro" id="IPR029033">
    <property type="entry name" value="His_PPase_superfam"/>
</dbReference>
<reference evidence="9" key="1">
    <citation type="journal article" date="2013" name="Genetics">
        <title>The draft genome and transcriptome of Panagrellus redivivus are shaped by the harsh demands of a free-living lifestyle.</title>
        <authorList>
            <person name="Srinivasan J."/>
            <person name="Dillman A.R."/>
            <person name="Macchietto M.G."/>
            <person name="Heikkinen L."/>
            <person name="Lakso M."/>
            <person name="Fracchia K.M."/>
            <person name="Antoshechkin I."/>
            <person name="Mortazavi A."/>
            <person name="Wong G."/>
            <person name="Sternberg P.W."/>
        </authorList>
    </citation>
    <scope>NUCLEOTIDE SEQUENCE [LARGE SCALE GENOMIC DNA]</scope>
    <source>
        <strain evidence="9">MT8872</strain>
    </source>
</reference>
<evidence type="ECO:0000313" key="9">
    <source>
        <dbReference type="Proteomes" id="UP000492821"/>
    </source>
</evidence>
<protein>
    <recommendedName>
        <fullName evidence="3">acid phosphatase</fullName>
        <ecNumber evidence="3">3.1.3.2</ecNumber>
    </recommendedName>
</protein>
<name>A0A7E4UR76_PANRE</name>
<feature type="chain" id="PRO_5028862423" description="acid phosphatase" evidence="8">
    <location>
        <begin position="19"/>
        <end position="418"/>
    </location>
</feature>
<evidence type="ECO:0000256" key="7">
    <source>
        <dbReference type="ARBA" id="ARBA00023180"/>
    </source>
</evidence>
<dbReference type="Pfam" id="PF00328">
    <property type="entry name" value="His_Phos_2"/>
    <property type="match status" value="1"/>
</dbReference>
<evidence type="ECO:0000256" key="1">
    <source>
        <dbReference type="ARBA" id="ARBA00000032"/>
    </source>
</evidence>
<evidence type="ECO:0000256" key="5">
    <source>
        <dbReference type="ARBA" id="ARBA00022801"/>
    </source>
</evidence>
<dbReference type="EC" id="3.1.3.2" evidence="3"/>
<evidence type="ECO:0000313" key="10">
    <source>
        <dbReference type="WBParaSite" id="Pan_g1186.t1"/>
    </source>
</evidence>
<evidence type="ECO:0000256" key="4">
    <source>
        <dbReference type="ARBA" id="ARBA00022729"/>
    </source>
</evidence>
<keyword evidence="4 8" id="KW-0732">Signal</keyword>
<accession>A0A7E4UR76</accession>
<comment type="catalytic activity">
    <reaction evidence="1">
        <text>a phosphate monoester + H2O = an alcohol + phosphate</text>
        <dbReference type="Rhea" id="RHEA:15017"/>
        <dbReference type="ChEBI" id="CHEBI:15377"/>
        <dbReference type="ChEBI" id="CHEBI:30879"/>
        <dbReference type="ChEBI" id="CHEBI:43474"/>
        <dbReference type="ChEBI" id="CHEBI:67140"/>
        <dbReference type="EC" id="3.1.3.2"/>
    </reaction>
</comment>
<dbReference type="Gene3D" id="3.40.50.1240">
    <property type="entry name" value="Phosphoglycerate mutase-like"/>
    <property type="match status" value="1"/>
</dbReference>